<dbReference type="AlphaFoldDB" id="A0A7D7LLQ5"/>
<protein>
    <submittedName>
        <fullName evidence="2">Uncharacterized protein</fullName>
    </submittedName>
</protein>
<dbReference type="EMBL" id="JACEUX010000002">
    <property type="protein sequence ID" value="MBA5246856.1"/>
    <property type="molecule type" value="Genomic_DNA"/>
</dbReference>
<evidence type="ECO:0000313" key="3">
    <source>
        <dbReference type="Proteomes" id="UP000515349"/>
    </source>
</evidence>
<sequence>MKNLLYLFVSMFLILSVQSCKRIGDDDGNLLNDMDYNQGGIGEDRFLYQEVTSADTIAGYHYNGRKLVRVEGNNTVTNISYSGDQINKIDFTGVVAGDSIVYAQLFNYDPNNNTKLSTITETRTVYPNIAAQTAPLVFQKSRALYSIKFNANSKLDSVITRSGNEIPAQNFVFTSYQKSAYQYDTLWNVTKVTNSYGNVVGNVLGAALLTESYDFSNFDDKRSPYSLLPFGYLLHKTFENSFNSYRFSANNPKRIMYSSDAIPLPILYNTLYTYDNIGYAISGWGSNYEYRPF</sequence>
<evidence type="ECO:0000313" key="2">
    <source>
        <dbReference type="EMBL" id="QMS97799.1"/>
    </source>
</evidence>
<name>A0A7D7LLQ5_9FLAO</name>
<evidence type="ECO:0000313" key="1">
    <source>
        <dbReference type="EMBL" id="MBA5246856.1"/>
    </source>
</evidence>
<dbReference type="Proteomes" id="UP000539710">
    <property type="component" value="Unassembled WGS sequence"/>
</dbReference>
<dbReference type="KEGG" id="cbau:H1R16_08715"/>
<reference evidence="1" key="3">
    <citation type="submission" date="2020-07" db="EMBL/GenBank/DDBJ databases">
        <authorList>
            <person name="Yang C."/>
        </authorList>
    </citation>
    <scope>NUCLEOTIDE SEQUENCE</scope>
    <source>
        <strain evidence="1">Cx-624</strain>
    </source>
</reference>
<reference evidence="4" key="2">
    <citation type="submission" date="2020-07" db="EMBL/GenBank/DDBJ databases">
        <title>Flavobacterium sp. xlx-214.</title>
        <authorList>
            <person name="Yang C."/>
        </authorList>
    </citation>
    <scope>NUCLEOTIDE SEQUENCE [LARGE SCALE GENOMIC DNA]</scope>
    <source>
        <strain evidence="4">CX-624</strain>
    </source>
</reference>
<dbReference type="Proteomes" id="UP000515349">
    <property type="component" value="Chromosome"/>
</dbReference>
<dbReference type="EMBL" id="CP059472">
    <property type="protein sequence ID" value="QMS97799.1"/>
    <property type="molecule type" value="Genomic_DNA"/>
</dbReference>
<organism evidence="2 3">
    <name type="scientific">Marnyiella aurantia</name>
    <dbReference type="NCBI Taxonomy" id="2758037"/>
    <lineage>
        <taxon>Bacteria</taxon>
        <taxon>Pseudomonadati</taxon>
        <taxon>Bacteroidota</taxon>
        <taxon>Flavobacteriia</taxon>
        <taxon>Flavobacteriales</taxon>
        <taxon>Weeksellaceae</taxon>
        <taxon>Marnyiella</taxon>
    </lineage>
</organism>
<keyword evidence="4" id="KW-1185">Reference proteome</keyword>
<reference evidence="2 3" key="1">
    <citation type="submission" date="2020-07" db="EMBL/GenBank/DDBJ databases">
        <title>Chryseobacterium sp.cx-624.</title>
        <authorList>
            <person name="Yang C."/>
        </authorList>
    </citation>
    <scope>NUCLEOTIDE SEQUENCE [LARGE SCALE GENOMIC DNA]</scope>
    <source>
        <strain evidence="2">Cx-624</strain>
        <strain evidence="3">cx-624</strain>
    </source>
</reference>
<gene>
    <name evidence="2" type="ORF">H1R16_08715</name>
    <name evidence="1" type="ORF">H2507_06725</name>
</gene>
<accession>A0A7D7LLQ5</accession>
<dbReference type="PROSITE" id="PS51257">
    <property type="entry name" value="PROKAR_LIPOPROTEIN"/>
    <property type="match status" value="1"/>
</dbReference>
<dbReference type="RefSeq" id="WP_181886964.1">
    <property type="nucleotide sequence ID" value="NZ_CP059472.1"/>
</dbReference>
<evidence type="ECO:0000313" key="4">
    <source>
        <dbReference type="Proteomes" id="UP000539710"/>
    </source>
</evidence>
<proteinExistence type="predicted"/>